<sequence length="168" mass="19073">MSIDLELPWLLPDPHIVQWQITADHIDHYNHVNNVAYVAQLEKVAWSHSNALGLDIKTYQQLDRGMAISKHVIDYHAAAILGDELLCATWIIECDSRLKLSRQFQYIRRSDQRTMLTARTDFVCIALSTGKPKRMPKEFAQPYCRASLDKDDCGAEPMTLTIKTSSGG</sequence>
<dbReference type="EMBL" id="BAAAFD010000008">
    <property type="protein sequence ID" value="GAA0858445.1"/>
    <property type="molecule type" value="Genomic_DNA"/>
</dbReference>
<dbReference type="CDD" id="cd00586">
    <property type="entry name" value="4HBT"/>
    <property type="match status" value="1"/>
</dbReference>
<dbReference type="Gene3D" id="3.10.129.10">
    <property type="entry name" value="Hotdog Thioesterase"/>
    <property type="match status" value="1"/>
</dbReference>
<accession>A0ABN1LNT9</accession>
<reference evidence="2 3" key="1">
    <citation type="journal article" date="2019" name="Int. J. Syst. Evol. Microbiol.">
        <title>The Global Catalogue of Microorganisms (GCM) 10K type strain sequencing project: providing services to taxonomists for standard genome sequencing and annotation.</title>
        <authorList>
            <consortium name="The Broad Institute Genomics Platform"/>
            <consortium name="The Broad Institute Genome Sequencing Center for Infectious Disease"/>
            <person name="Wu L."/>
            <person name="Ma J."/>
        </authorList>
    </citation>
    <scope>NUCLEOTIDE SEQUENCE [LARGE SCALE GENOMIC DNA]</scope>
    <source>
        <strain evidence="2 3">JCM 15896</strain>
    </source>
</reference>
<proteinExistence type="predicted"/>
<dbReference type="SUPFAM" id="SSF54637">
    <property type="entry name" value="Thioesterase/thiol ester dehydrase-isomerase"/>
    <property type="match status" value="1"/>
</dbReference>
<evidence type="ECO:0000256" key="1">
    <source>
        <dbReference type="ARBA" id="ARBA00022801"/>
    </source>
</evidence>
<name>A0ABN1LNT9_9ALTE</name>
<dbReference type="Pfam" id="PF13279">
    <property type="entry name" value="4HBT_2"/>
    <property type="match status" value="1"/>
</dbReference>
<protein>
    <submittedName>
        <fullName evidence="2">Thioesterase family protein</fullName>
    </submittedName>
</protein>
<comment type="caution">
    <text evidence="2">The sequence shown here is derived from an EMBL/GenBank/DDBJ whole genome shotgun (WGS) entry which is preliminary data.</text>
</comment>
<keyword evidence="1" id="KW-0378">Hydrolase</keyword>
<dbReference type="InterPro" id="IPR050563">
    <property type="entry name" value="4-hydroxybenzoyl-CoA_TE"/>
</dbReference>
<dbReference type="RefSeq" id="WP_343861026.1">
    <property type="nucleotide sequence ID" value="NZ_BAAAFD010000008.1"/>
</dbReference>
<keyword evidence="3" id="KW-1185">Reference proteome</keyword>
<dbReference type="PANTHER" id="PTHR31793">
    <property type="entry name" value="4-HYDROXYBENZOYL-COA THIOESTERASE FAMILY MEMBER"/>
    <property type="match status" value="1"/>
</dbReference>
<organism evidence="2 3">
    <name type="scientific">Aliiglaciecola litoralis</name>
    <dbReference type="NCBI Taxonomy" id="582857"/>
    <lineage>
        <taxon>Bacteria</taxon>
        <taxon>Pseudomonadati</taxon>
        <taxon>Pseudomonadota</taxon>
        <taxon>Gammaproteobacteria</taxon>
        <taxon>Alteromonadales</taxon>
        <taxon>Alteromonadaceae</taxon>
        <taxon>Aliiglaciecola</taxon>
    </lineage>
</organism>
<evidence type="ECO:0000313" key="3">
    <source>
        <dbReference type="Proteomes" id="UP001500359"/>
    </source>
</evidence>
<dbReference type="Proteomes" id="UP001500359">
    <property type="component" value="Unassembled WGS sequence"/>
</dbReference>
<dbReference type="InterPro" id="IPR029069">
    <property type="entry name" value="HotDog_dom_sf"/>
</dbReference>
<evidence type="ECO:0000313" key="2">
    <source>
        <dbReference type="EMBL" id="GAA0858445.1"/>
    </source>
</evidence>
<gene>
    <name evidence="2" type="ORF">GCM10009114_28100</name>
</gene>
<dbReference type="PANTHER" id="PTHR31793:SF37">
    <property type="entry name" value="ACYL-COA THIOESTER HYDROLASE YBGC"/>
    <property type="match status" value="1"/>
</dbReference>